<dbReference type="Pfam" id="PF02458">
    <property type="entry name" value="Transferase"/>
    <property type="match status" value="1"/>
</dbReference>
<dbReference type="Gene3D" id="3.30.559.10">
    <property type="entry name" value="Chloramphenicol acetyltransferase-like domain"/>
    <property type="match status" value="1"/>
</dbReference>
<proteinExistence type="predicted"/>
<dbReference type="InterPro" id="IPR051504">
    <property type="entry name" value="Plant_metabolite_acyltrans"/>
</dbReference>
<reference evidence="4 5" key="1">
    <citation type="journal article" date="2022" name="Cell">
        <title>Repeat-based holocentromeres influence genome architecture and karyotype evolution.</title>
        <authorList>
            <person name="Hofstatter P.G."/>
            <person name="Thangavel G."/>
            <person name="Lux T."/>
            <person name="Neumann P."/>
            <person name="Vondrak T."/>
            <person name="Novak P."/>
            <person name="Zhang M."/>
            <person name="Costa L."/>
            <person name="Castellani M."/>
            <person name="Scott A."/>
            <person name="Toegelov H."/>
            <person name="Fuchs J."/>
            <person name="Mata-Sucre Y."/>
            <person name="Dias Y."/>
            <person name="Vanzela A.L.L."/>
            <person name="Huettel B."/>
            <person name="Almeida C.C.S."/>
            <person name="Simkova H."/>
            <person name="Souza G."/>
            <person name="Pedrosa-Harand A."/>
            <person name="Macas J."/>
            <person name="Mayer K.F.X."/>
            <person name="Houben A."/>
            <person name="Marques A."/>
        </authorList>
    </citation>
    <scope>NUCLEOTIDE SEQUENCE [LARGE SCALE GENOMIC DNA]</scope>
    <source>
        <strain evidence="4">RhyTen1mFocal</strain>
    </source>
</reference>
<dbReference type="InterPro" id="IPR023213">
    <property type="entry name" value="CAT-like_dom_sf"/>
</dbReference>
<evidence type="ECO:0000313" key="4">
    <source>
        <dbReference type="EMBL" id="KAJ3685674.1"/>
    </source>
</evidence>
<keyword evidence="5" id="KW-1185">Reference proteome</keyword>
<dbReference type="GO" id="GO:0016747">
    <property type="term" value="F:acyltransferase activity, transferring groups other than amino-acyl groups"/>
    <property type="evidence" value="ECO:0007669"/>
    <property type="project" value="UniProtKB-ARBA"/>
</dbReference>
<keyword evidence="2" id="KW-0012">Acyltransferase</keyword>
<evidence type="ECO:0000256" key="2">
    <source>
        <dbReference type="ARBA" id="ARBA00023315"/>
    </source>
</evidence>
<evidence type="ECO:0000313" key="5">
    <source>
        <dbReference type="Proteomes" id="UP001210211"/>
    </source>
</evidence>
<feature type="region of interest" description="Disordered" evidence="3">
    <location>
        <begin position="1"/>
        <end position="23"/>
    </location>
</feature>
<sequence>MAGVRILGSSKVGSQHNDSLPPSSSTHLSFFDVWWISLQPVKTVLLYPEAAISPASFDSFKSSLSLILPRFYPLAGDLTYQPTTGEVTIVCSDESGVTVTEAESDLDISFLAGDPTHDMDSFFKLVPNVAHEEMPVPILSVQFTRFSCGGVAVGIALHHVAMDAMGQYKFIECWAKTCCDGSVPSGDLNILHDRAVIKYPNMDGLKNETLKDVAPNLPKV</sequence>
<keyword evidence="1" id="KW-0808">Transferase</keyword>
<accession>A0AAD5Z3D6</accession>
<organism evidence="4 5">
    <name type="scientific">Rhynchospora tenuis</name>
    <dbReference type="NCBI Taxonomy" id="198213"/>
    <lineage>
        <taxon>Eukaryota</taxon>
        <taxon>Viridiplantae</taxon>
        <taxon>Streptophyta</taxon>
        <taxon>Embryophyta</taxon>
        <taxon>Tracheophyta</taxon>
        <taxon>Spermatophyta</taxon>
        <taxon>Magnoliopsida</taxon>
        <taxon>Liliopsida</taxon>
        <taxon>Poales</taxon>
        <taxon>Cyperaceae</taxon>
        <taxon>Cyperoideae</taxon>
        <taxon>Rhynchosporeae</taxon>
        <taxon>Rhynchospora</taxon>
    </lineage>
</organism>
<protein>
    <submittedName>
        <fullName evidence="4">Uncharacterized protein</fullName>
    </submittedName>
</protein>
<gene>
    <name evidence="4" type="ORF">LUZ61_014838</name>
</gene>
<evidence type="ECO:0000256" key="3">
    <source>
        <dbReference type="SAM" id="MobiDB-lite"/>
    </source>
</evidence>
<dbReference type="EMBL" id="JAMRDG010000002">
    <property type="protein sequence ID" value="KAJ3685674.1"/>
    <property type="molecule type" value="Genomic_DNA"/>
</dbReference>
<feature type="compositionally biased region" description="Polar residues" evidence="3">
    <location>
        <begin position="11"/>
        <end position="23"/>
    </location>
</feature>
<dbReference type="Proteomes" id="UP001210211">
    <property type="component" value="Unassembled WGS sequence"/>
</dbReference>
<name>A0AAD5Z3D6_9POAL</name>
<comment type="caution">
    <text evidence="4">The sequence shown here is derived from an EMBL/GenBank/DDBJ whole genome shotgun (WGS) entry which is preliminary data.</text>
</comment>
<evidence type="ECO:0000256" key="1">
    <source>
        <dbReference type="ARBA" id="ARBA00022679"/>
    </source>
</evidence>
<dbReference type="AlphaFoldDB" id="A0AAD5Z3D6"/>
<dbReference type="PANTHER" id="PTHR31625">
    <property type="match status" value="1"/>
</dbReference>